<evidence type="ECO:0000256" key="5">
    <source>
        <dbReference type="ARBA" id="ARBA00023136"/>
    </source>
</evidence>
<feature type="domain" description="MacB-like periplasmic core" evidence="8">
    <location>
        <begin position="20"/>
        <end position="244"/>
    </location>
</feature>
<reference evidence="10" key="1">
    <citation type="submission" date="2023-07" db="EMBL/GenBank/DDBJ databases">
        <title>Dyadobacter sp. nov 'subterranea' isolated from contaminted grondwater.</title>
        <authorList>
            <person name="Szabo I."/>
            <person name="Al-Omari J."/>
            <person name="Szerdahelyi S.G."/>
            <person name="Rado J."/>
        </authorList>
    </citation>
    <scope>NUCLEOTIDE SEQUENCE [LARGE SCALE GENOMIC DNA]</scope>
    <source>
        <strain evidence="10">UP-52</strain>
    </source>
</reference>
<evidence type="ECO:0000256" key="2">
    <source>
        <dbReference type="ARBA" id="ARBA00022475"/>
    </source>
</evidence>
<evidence type="ECO:0000313" key="9">
    <source>
        <dbReference type="EMBL" id="MBE9461864.1"/>
    </source>
</evidence>
<feature type="transmembrane region" description="Helical" evidence="6">
    <location>
        <begin position="327"/>
        <end position="353"/>
    </location>
</feature>
<sequence length="800" mass="89699">MLENYFKIAWRNLVKRKFFSLVSIFSLSAGMTFTFLIGSYVWGELRVNAVLNNPDNQYILQSKWKQPDLGIDFGTLGPLGKTLKEEYPNLVANYYRYDGITVAVSNGEKHFREEVQAGDSTLLSMYGFPLVYGDARTALSQPNSIAITEEKAVKYFGTNDVLNKNITLDNFVGGKQEFRITAVLKSLPNNSVTNLLKLPAEIFIPLKSLNGRNGSDSWSFPYMITFIELRKGITPKDLEKPIAQILATNTPENVRANLQVYPTPLKTFYMEQNNGLVRKMIYTLLGVSIFILLMAVVNFVNISIGNSSSRLKEIGVRKVLGSMRKQLIFQLLAESFILAFIAMFLSVGFYEIFRPYFEDMLGKRISSVFTLLPYSLIIIVLIASVTALLAGIYPAFILSALPAVESVKGKLKSVKENILFRRMLIASQFSIALFVFVAATLVARQVSYFFSKDLGYNKESIISIATPRDWTPEGIVKMEAIRDEMSHLKEVNQVSLSYEIPNGNFGGNTGLYKIGQDSTQSIYTQLLSTDEKYADTYQLSVLAGKFFHAKEDAFRPDEIVLNEEAAKSLDYTNPTDAVGQQIRMHFNSAPLTIGGIVKNFHFESMHKAIKPLAFIHIRNANIYRFLSFKIPAGNVSQSIAAIESKWRTLMPDTAFEYSFMDDTLAKLYKTEMQLKKAANVATILSVIIVLLGILGMVSLNVSRRTREVGIRKVLGASYTSVTMLFLQEFLMMIAAAMLTAFPLAFFSMNKWLQTYAYRVEIGWISFAGIGIIFSSVVCLLVGLVTYKAAVMNPVKAIRMD</sequence>
<dbReference type="Proteomes" id="UP000634134">
    <property type="component" value="Unassembled WGS sequence"/>
</dbReference>
<evidence type="ECO:0000256" key="6">
    <source>
        <dbReference type="SAM" id="Phobius"/>
    </source>
</evidence>
<keyword evidence="5 6" id="KW-0472">Membrane</keyword>
<keyword evidence="4 6" id="KW-1133">Transmembrane helix</keyword>
<feature type="domain" description="MacB-like periplasmic core" evidence="8">
    <location>
        <begin position="431"/>
        <end position="621"/>
    </location>
</feature>
<dbReference type="InterPro" id="IPR025857">
    <property type="entry name" value="MacB_PCD"/>
</dbReference>
<keyword evidence="10" id="KW-1185">Reference proteome</keyword>
<gene>
    <name evidence="9" type="ORF">IEE83_08210</name>
</gene>
<feature type="transmembrane region" description="Helical" evidence="6">
    <location>
        <begin position="713"/>
        <end position="741"/>
    </location>
</feature>
<feature type="transmembrane region" description="Helical" evidence="6">
    <location>
        <begin position="680"/>
        <end position="701"/>
    </location>
</feature>
<dbReference type="PANTHER" id="PTHR30572:SF18">
    <property type="entry name" value="ABC-TYPE MACROLIDE FAMILY EXPORT SYSTEM PERMEASE COMPONENT 2"/>
    <property type="match status" value="1"/>
</dbReference>
<feature type="domain" description="ABC3 transporter permease C-terminal" evidence="7">
    <location>
        <begin position="680"/>
        <end position="789"/>
    </location>
</feature>
<evidence type="ECO:0000259" key="8">
    <source>
        <dbReference type="Pfam" id="PF12704"/>
    </source>
</evidence>
<protein>
    <submittedName>
        <fullName evidence="9">ABC transporter permease</fullName>
    </submittedName>
</protein>
<dbReference type="PANTHER" id="PTHR30572">
    <property type="entry name" value="MEMBRANE COMPONENT OF TRANSPORTER-RELATED"/>
    <property type="match status" value="1"/>
</dbReference>
<evidence type="ECO:0000256" key="4">
    <source>
        <dbReference type="ARBA" id="ARBA00022989"/>
    </source>
</evidence>
<keyword evidence="3 6" id="KW-0812">Transmembrane</keyword>
<evidence type="ECO:0000313" key="10">
    <source>
        <dbReference type="Proteomes" id="UP000634134"/>
    </source>
</evidence>
<dbReference type="InterPro" id="IPR050250">
    <property type="entry name" value="Macrolide_Exporter_MacB"/>
</dbReference>
<name>A0ABR9W8Q7_9BACT</name>
<dbReference type="InterPro" id="IPR003838">
    <property type="entry name" value="ABC3_permease_C"/>
</dbReference>
<feature type="transmembrane region" description="Helical" evidence="6">
    <location>
        <begin position="21"/>
        <end position="42"/>
    </location>
</feature>
<comment type="caution">
    <text evidence="9">The sequence shown here is derived from an EMBL/GenBank/DDBJ whole genome shotgun (WGS) entry which is preliminary data.</text>
</comment>
<evidence type="ECO:0000256" key="1">
    <source>
        <dbReference type="ARBA" id="ARBA00004651"/>
    </source>
</evidence>
<feature type="transmembrane region" description="Helical" evidence="6">
    <location>
        <begin position="280"/>
        <end position="306"/>
    </location>
</feature>
<dbReference type="EMBL" id="JACYGY010000001">
    <property type="protein sequence ID" value="MBE9461864.1"/>
    <property type="molecule type" value="Genomic_DNA"/>
</dbReference>
<accession>A0ABR9W8Q7</accession>
<feature type="transmembrane region" description="Helical" evidence="6">
    <location>
        <begin position="373"/>
        <end position="398"/>
    </location>
</feature>
<organism evidence="9 10">
    <name type="scientific">Dyadobacter subterraneus</name>
    <dbReference type="NCBI Taxonomy" id="2773304"/>
    <lineage>
        <taxon>Bacteria</taxon>
        <taxon>Pseudomonadati</taxon>
        <taxon>Bacteroidota</taxon>
        <taxon>Cytophagia</taxon>
        <taxon>Cytophagales</taxon>
        <taxon>Spirosomataceae</taxon>
        <taxon>Dyadobacter</taxon>
    </lineage>
</organism>
<dbReference type="RefSeq" id="WP_194120113.1">
    <property type="nucleotide sequence ID" value="NZ_JACYGY010000001.1"/>
</dbReference>
<evidence type="ECO:0000259" key="7">
    <source>
        <dbReference type="Pfam" id="PF02687"/>
    </source>
</evidence>
<dbReference type="Pfam" id="PF02687">
    <property type="entry name" value="FtsX"/>
    <property type="match status" value="2"/>
</dbReference>
<comment type="subcellular location">
    <subcellularLocation>
        <location evidence="1">Cell membrane</location>
        <topology evidence="1">Multi-pass membrane protein</topology>
    </subcellularLocation>
</comment>
<dbReference type="Pfam" id="PF12704">
    <property type="entry name" value="MacB_PCD"/>
    <property type="match status" value="2"/>
</dbReference>
<feature type="transmembrane region" description="Helical" evidence="6">
    <location>
        <begin position="419"/>
        <end position="443"/>
    </location>
</feature>
<feature type="transmembrane region" description="Helical" evidence="6">
    <location>
        <begin position="761"/>
        <end position="786"/>
    </location>
</feature>
<feature type="domain" description="ABC3 transporter permease C-terminal" evidence="7">
    <location>
        <begin position="287"/>
        <end position="399"/>
    </location>
</feature>
<evidence type="ECO:0000256" key="3">
    <source>
        <dbReference type="ARBA" id="ARBA00022692"/>
    </source>
</evidence>
<proteinExistence type="predicted"/>
<keyword evidence="2" id="KW-1003">Cell membrane</keyword>